<dbReference type="GeneTree" id="ENSGT00950000182914"/>
<dbReference type="PANTHER" id="PTHR19432:SF37">
    <property type="entry name" value="SOLUTE CARRIER FAMILY 45 MEMBER 3"/>
    <property type="match status" value="1"/>
</dbReference>
<keyword evidence="2" id="KW-0813">Transport</keyword>
<protein>
    <recommendedName>
        <fullName evidence="9">Solute carrier family 45 member 3</fullName>
    </recommendedName>
</protein>
<reference evidence="7 8" key="1">
    <citation type="submission" date="2018-05" db="EMBL/GenBank/DDBJ databases">
        <authorList>
            <person name="Datahose"/>
        </authorList>
    </citation>
    <scope>NUCLEOTIDE SEQUENCE</scope>
</reference>
<reference evidence="7" key="3">
    <citation type="submission" date="2025-08" db="UniProtKB">
        <authorList>
            <consortium name="Ensembl"/>
        </authorList>
    </citation>
    <scope>IDENTIFICATION</scope>
</reference>
<keyword evidence="3 6" id="KW-0812">Transmembrane</keyword>
<dbReference type="Proteomes" id="UP000265100">
    <property type="component" value="Chromosome 5"/>
</dbReference>
<dbReference type="InterPro" id="IPR036259">
    <property type="entry name" value="MFS_trans_sf"/>
</dbReference>
<comment type="subcellular location">
    <subcellularLocation>
        <location evidence="1">Membrane</location>
        <topology evidence="1">Multi-pass membrane protein</topology>
    </subcellularLocation>
</comment>
<evidence type="ECO:0000256" key="2">
    <source>
        <dbReference type="ARBA" id="ARBA00022448"/>
    </source>
</evidence>
<reference evidence="8" key="2">
    <citation type="submission" date="2023-03" db="EMBL/GenBank/DDBJ databases">
        <authorList>
            <consortium name="Wellcome Sanger Institute Data Sharing"/>
        </authorList>
    </citation>
    <scope>NUCLEOTIDE SEQUENCE [LARGE SCALE GENOMIC DNA]</scope>
</reference>
<dbReference type="Ensembl" id="ENSACLT00000038248.2">
    <property type="protein sequence ID" value="ENSACLP00000037367.2"/>
    <property type="gene ID" value="ENSACLG00000025273.2"/>
</dbReference>
<proteinExistence type="predicted"/>
<organism evidence="7 8">
    <name type="scientific">Astatotilapia calliptera</name>
    <name type="common">Eastern happy</name>
    <name type="synonym">Chromis callipterus</name>
    <dbReference type="NCBI Taxonomy" id="8154"/>
    <lineage>
        <taxon>Eukaryota</taxon>
        <taxon>Metazoa</taxon>
        <taxon>Chordata</taxon>
        <taxon>Craniata</taxon>
        <taxon>Vertebrata</taxon>
        <taxon>Euteleostomi</taxon>
        <taxon>Actinopterygii</taxon>
        <taxon>Neopterygii</taxon>
        <taxon>Teleostei</taxon>
        <taxon>Neoteleostei</taxon>
        <taxon>Acanthomorphata</taxon>
        <taxon>Ovalentaria</taxon>
        <taxon>Cichlomorphae</taxon>
        <taxon>Cichliformes</taxon>
        <taxon>Cichlidae</taxon>
        <taxon>African cichlids</taxon>
        <taxon>Pseudocrenilabrinae</taxon>
        <taxon>Haplochromini</taxon>
        <taxon>Astatotilapia</taxon>
    </lineage>
</organism>
<dbReference type="OMA" id="VSMRGYR"/>
<dbReference type="GO" id="GO:0016020">
    <property type="term" value="C:membrane"/>
    <property type="evidence" value="ECO:0007669"/>
    <property type="project" value="UniProtKB-SubCell"/>
</dbReference>
<keyword evidence="5 6" id="KW-0472">Membrane</keyword>
<dbReference type="FunFam" id="1.20.1250.20:FF:000193">
    <property type="entry name" value="Solute carrier family 45 member 3"/>
    <property type="match status" value="1"/>
</dbReference>
<feature type="transmembrane region" description="Helical" evidence="6">
    <location>
        <begin position="391"/>
        <end position="416"/>
    </location>
</feature>
<evidence type="ECO:0008006" key="9">
    <source>
        <dbReference type="Google" id="ProtNLM"/>
    </source>
</evidence>
<dbReference type="InterPro" id="IPR004896">
    <property type="entry name" value="PucC-rel"/>
</dbReference>
<accession>A0A3P8R8J3</accession>
<dbReference type="AlphaFoldDB" id="A0A3P8R8J3"/>
<feature type="transmembrane region" description="Helical" evidence="6">
    <location>
        <begin position="336"/>
        <end position="354"/>
    </location>
</feature>
<feature type="transmembrane region" description="Helical" evidence="6">
    <location>
        <begin position="501"/>
        <end position="522"/>
    </location>
</feature>
<sequence>MVVKKWFQCQMWKLLLVNTLSCGLEVCMAAGTVYIPPLLLQAGMEERYMTMMLAVTPVLGLIFIPMIGSASDSWRGRFGRRMPFIWILSLGVLLGLQIIPQARRLTLLISPQHPHWVQAGMQAAAVCLVEFCAQVSPQACLTLLLALLSDLFPGEEENRKAFSVNSLMTSLGGCLGFLLPSVDWSQVPIAVYLGGQEAFVYTLLTLLFFGCLLSTTCIKEEAGVRGERKILVHPPLKSLGSRCCPFPFLLRPRCLRDVLCRRAAEGLSMLHHLYAVCTHVPQVIWRLFVAEVCSWMALMSVMLFFADFMGEGLYQGVPGADPESQERKHYDEGVRMASLALFLQCAVSVLCSTLMDRWVALLGAKVVYTSGVALLLLATTVMSVTDSVMMVTVMAAVTGYTLCVLQVLPYTLLCLYHSDRKIFFKSSRPRPLERTESNDPTLAKPVPSCGPPAKHQAVGLIPPVAEPSVESPHLSLLVAGGDRAEADSTQVSNRGMGFDMAILEAAYLLSQLLPAMCLGSIVQLTNSVRAYMACACCFSLLALLFARRVVYSHADLQC</sequence>
<feature type="transmembrane region" description="Helical" evidence="6">
    <location>
        <begin position="283"/>
        <end position="306"/>
    </location>
</feature>
<evidence type="ECO:0000256" key="4">
    <source>
        <dbReference type="ARBA" id="ARBA00022989"/>
    </source>
</evidence>
<dbReference type="Pfam" id="PF03209">
    <property type="entry name" value="PUCC"/>
    <property type="match status" value="1"/>
</dbReference>
<dbReference type="PANTHER" id="PTHR19432">
    <property type="entry name" value="SUGAR TRANSPORTER"/>
    <property type="match status" value="1"/>
</dbReference>
<dbReference type="GO" id="GO:0008506">
    <property type="term" value="F:sucrose:proton symporter activity"/>
    <property type="evidence" value="ECO:0007669"/>
    <property type="project" value="TreeGrafter"/>
</dbReference>
<evidence type="ECO:0000256" key="1">
    <source>
        <dbReference type="ARBA" id="ARBA00004141"/>
    </source>
</evidence>
<evidence type="ECO:0000313" key="7">
    <source>
        <dbReference type="Ensembl" id="ENSACLP00000037367.2"/>
    </source>
</evidence>
<keyword evidence="4 6" id="KW-1133">Transmembrane helix</keyword>
<dbReference type="Gene3D" id="1.20.1250.20">
    <property type="entry name" value="MFS general substrate transporter like domains"/>
    <property type="match status" value="1"/>
</dbReference>
<name>A0A3P8R8J3_ASTCA</name>
<evidence type="ECO:0000256" key="3">
    <source>
        <dbReference type="ARBA" id="ARBA00022692"/>
    </source>
</evidence>
<feature type="transmembrane region" description="Helical" evidence="6">
    <location>
        <begin position="48"/>
        <end position="70"/>
    </location>
</feature>
<reference evidence="7" key="4">
    <citation type="submission" date="2025-09" db="UniProtKB">
        <authorList>
            <consortium name="Ensembl"/>
        </authorList>
    </citation>
    <scope>IDENTIFICATION</scope>
</reference>
<keyword evidence="8" id="KW-1185">Reference proteome</keyword>
<feature type="transmembrane region" description="Helical" evidence="6">
    <location>
        <begin position="528"/>
        <end position="546"/>
    </location>
</feature>
<feature type="transmembrane region" description="Helical" evidence="6">
    <location>
        <begin position="82"/>
        <end position="99"/>
    </location>
</feature>
<evidence type="ECO:0000256" key="5">
    <source>
        <dbReference type="ARBA" id="ARBA00023136"/>
    </source>
</evidence>
<feature type="transmembrane region" description="Helical" evidence="6">
    <location>
        <begin position="366"/>
        <end position="385"/>
    </location>
</feature>
<evidence type="ECO:0000256" key="6">
    <source>
        <dbReference type="SAM" id="Phobius"/>
    </source>
</evidence>
<gene>
    <name evidence="7" type="primary">SLC45A3</name>
</gene>
<dbReference type="SUPFAM" id="SSF103473">
    <property type="entry name" value="MFS general substrate transporter"/>
    <property type="match status" value="2"/>
</dbReference>
<evidence type="ECO:0000313" key="8">
    <source>
        <dbReference type="Proteomes" id="UP000265100"/>
    </source>
</evidence>